<keyword evidence="2" id="KW-1185">Reference proteome</keyword>
<comment type="caution">
    <text evidence="1">The sequence shown here is derived from an EMBL/GenBank/DDBJ whole genome shotgun (WGS) entry which is preliminary data.</text>
</comment>
<evidence type="ECO:0000313" key="2">
    <source>
        <dbReference type="Proteomes" id="UP000807353"/>
    </source>
</evidence>
<gene>
    <name evidence="1" type="ORF">BDZ94DRAFT_1256279</name>
</gene>
<sequence length="109" mass="12607">MQGRYVIKVRATIWKWKIISHRHRGCGSPGGFPEKERICVRGSGVFLCLWMLSFPCDAPRVHRLFSNLHNMGERERCIPNFGRESRVPVSAVQEREYKCAVQKGHLARV</sequence>
<evidence type="ECO:0000313" key="1">
    <source>
        <dbReference type="EMBL" id="KAF9464365.1"/>
    </source>
</evidence>
<dbReference type="AlphaFoldDB" id="A0A9P6CJI3"/>
<accession>A0A9P6CJI3</accession>
<organism evidence="1 2">
    <name type="scientific">Collybia nuda</name>
    <dbReference type="NCBI Taxonomy" id="64659"/>
    <lineage>
        <taxon>Eukaryota</taxon>
        <taxon>Fungi</taxon>
        <taxon>Dikarya</taxon>
        <taxon>Basidiomycota</taxon>
        <taxon>Agaricomycotina</taxon>
        <taxon>Agaricomycetes</taxon>
        <taxon>Agaricomycetidae</taxon>
        <taxon>Agaricales</taxon>
        <taxon>Tricholomatineae</taxon>
        <taxon>Clitocybaceae</taxon>
        <taxon>Collybia</taxon>
    </lineage>
</organism>
<reference evidence="1" key="1">
    <citation type="submission" date="2020-11" db="EMBL/GenBank/DDBJ databases">
        <authorList>
            <consortium name="DOE Joint Genome Institute"/>
            <person name="Ahrendt S."/>
            <person name="Riley R."/>
            <person name="Andreopoulos W."/>
            <person name="Labutti K."/>
            <person name="Pangilinan J."/>
            <person name="Ruiz-Duenas F.J."/>
            <person name="Barrasa J.M."/>
            <person name="Sanchez-Garcia M."/>
            <person name="Camarero S."/>
            <person name="Miyauchi S."/>
            <person name="Serrano A."/>
            <person name="Linde D."/>
            <person name="Babiker R."/>
            <person name="Drula E."/>
            <person name="Ayuso-Fernandez I."/>
            <person name="Pacheco R."/>
            <person name="Padilla G."/>
            <person name="Ferreira P."/>
            <person name="Barriuso J."/>
            <person name="Kellner H."/>
            <person name="Castanera R."/>
            <person name="Alfaro M."/>
            <person name="Ramirez L."/>
            <person name="Pisabarro A.G."/>
            <person name="Kuo A."/>
            <person name="Tritt A."/>
            <person name="Lipzen A."/>
            <person name="He G."/>
            <person name="Yan M."/>
            <person name="Ng V."/>
            <person name="Cullen D."/>
            <person name="Martin F."/>
            <person name="Rosso M.-N."/>
            <person name="Henrissat B."/>
            <person name="Hibbett D."/>
            <person name="Martinez A.T."/>
            <person name="Grigoriev I.V."/>
        </authorList>
    </citation>
    <scope>NUCLEOTIDE SEQUENCE</scope>
    <source>
        <strain evidence="1">CBS 247.69</strain>
    </source>
</reference>
<protein>
    <submittedName>
        <fullName evidence="1">Uncharacterized protein</fullName>
    </submittedName>
</protein>
<proteinExistence type="predicted"/>
<name>A0A9P6CJI3_9AGAR</name>
<dbReference type="Proteomes" id="UP000807353">
    <property type="component" value="Unassembled WGS sequence"/>
</dbReference>
<dbReference type="EMBL" id="MU150254">
    <property type="protein sequence ID" value="KAF9464365.1"/>
    <property type="molecule type" value="Genomic_DNA"/>
</dbReference>